<dbReference type="PANTHER" id="PTHR47235:SF1">
    <property type="entry name" value="BLR6548 PROTEIN"/>
    <property type="match status" value="1"/>
</dbReference>
<dbReference type="EMBL" id="KZ998050">
    <property type="protein sequence ID" value="RKO86615.1"/>
    <property type="molecule type" value="Genomic_DNA"/>
</dbReference>
<dbReference type="OrthoDB" id="448697at2759"/>
<dbReference type="PANTHER" id="PTHR47235">
    <property type="entry name" value="BLR6548 PROTEIN"/>
    <property type="match status" value="1"/>
</dbReference>
<protein>
    <submittedName>
        <fullName evidence="3">Periplasmic binding protein-like I</fullName>
    </submittedName>
</protein>
<dbReference type="InterPro" id="IPR028082">
    <property type="entry name" value="Peripla_BP_I"/>
</dbReference>
<proteinExistence type="predicted"/>
<keyword evidence="1" id="KW-0732">Signal</keyword>
<sequence>MLWWGYANWQHSIWHLSAVVNNPATVLGPKGRLRGGQQGWGKYTAPSQLANIETMVAFGVFGIAGAVGTDEIMATSAYLRPLGIPLVETSTGAGKFRRNKGGRYIVNLRISFADEALYLVDFALSILFKRKISVFWQEDGLGQSVMNGTIGGLTALGLSLWSNGSYSPLTPANISSGVDGLVANGPPNVIITATPAPQLTLLLQTILKDPRFSPSTVILAVNTELDFTQIAPVIAGSSFTIYTTVPGGVPLPNVDDPFVQAYSNAWEAVTSIPLTQGGMLTYAAGLLIKATFERMGCTETITRDRFIDTIYGTEMFDFEGTRAGPYIAADSDCDATTCACNQVRRAGVLYGNEVGDDRGMICSLCLPRANQGFHTISILNVSTAGVYSTVPDSTSSWTTCAASSSSITRPIFIAHMSAPSAKDANLALKSKLVESGISNLLQYLSGSTKQALHLQALDYAGNTTTMLSQLAILDSNPLVLLILCPVMENSDMWNTFQANVPSGMPVIAPVTSLQQFRTPFDSRFTNLRPSAYEEIIGIVNWMVRSHNVSRISILLQANSAGVLVGQSQDFLEILPNATANQNLLIYSSGVVVTGSNDVSAALESIFVSSYIATSEPNNPITVDGPDGIIIGISDTGISEAIMFIANASLAGHKVVYGVPTSSAWQPESWSPAVAAANGSVFGLADPFFSSEASMEKLYGPIWGGYLNSGPNMINQSSSLVFEGVLSGIFLDALLAILATTTRAGLTDSVYSSSMVHLPLNTALAYGPFVQPPSTCSAEWASFTFHGLNGLISAAPASECMSGASNEGAQGFFINVFSDPSNMNPLKQASGGHYSIVNAGASLNTYT</sequence>
<evidence type="ECO:0000259" key="2">
    <source>
        <dbReference type="Pfam" id="PF13458"/>
    </source>
</evidence>
<dbReference type="Gene3D" id="3.40.50.2300">
    <property type="match status" value="4"/>
</dbReference>
<feature type="domain" description="Leucine-binding protein" evidence="2">
    <location>
        <begin position="44"/>
        <end position="320"/>
    </location>
</feature>
<dbReference type="Pfam" id="PF13458">
    <property type="entry name" value="Peripla_BP_6"/>
    <property type="match status" value="1"/>
</dbReference>
<evidence type="ECO:0000313" key="4">
    <source>
        <dbReference type="Proteomes" id="UP000269721"/>
    </source>
</evidence>
<reference evidence="4" key="1">
    <citation type="journal article" date="2018" name="Nat. Microbiol.">
        <title>Leveraging single-cell genomics to expand the fungal tree of life.</title>
        <authorList>
            <person name="Ahrendt S.R."/>
            <person name="Quandt C.A."/>
            <person name="Ciobanu D."/>
            <person name="Clum A."/>
            <person name="Salamov A."/>
            <person name="Andreopoulos B."/>
            <person name="Cheng J.F."/>
            <person name="Woyke T."/>
            <person name="Pelin A."/>
            <person name="Henrissat B."/>
            <person name="Reynolds N.K."/>
            <person name="Benny G.L."/>
            <person name="Smith M.E."/>
            <person name="James T.Y."/>
            <person name="Grigoriev I.V."/>
        </authorList>
    </citation>
    <scope>NUCLEOTIDE SEQUENCE [LARGE SCALE GENOMIC DNA]</scope>
</reference>
<organism evidence="3 4">
    <name type="scientific">Blyttiomyces helicus</name>
    <dbReference type="NCBI Taxonomy" id="388810"/>
    <lineage>
        <taxon>Eukaryota</taxon>
        <taxon>Fungi</taxon>
        <taxon>Fungi incertae sedis</taxon>
        <taxon>Chytridiomycota</taxon>
        <taxon>Chytridiomycota incertae sedis</taxon>
        <taxon>Chytridiomycetes</taxon>
        <taxon>Chytridiomycetes incertae sedis</taxon>
        <taxon>Blyttiomyces</taxon>
    </lineage>
</organism>
<evidence type="ECO:0000313" key="3">
    <source>
        <dbReference type="EMBL" id="RKO86615.1"/>
    </source>
</evidence>
<keyword evidence="4" id="KW-1185">Reference proteome</keyword>
<evidence type="ECO:0000256" key="1">
    <source>
        <dbReference type="ARBA" id="ARBA00022729"/>
    </source>
</evidence>
<dbReference type="AlphaFoldDB" id="A0A4P9W5M4"/>
<dbReference type="InterPro" id="IPR028081">
    <property type="entry name" value="Leu-bd"/>
</dbReference>
<accession>A0A4P9W5M4</accession>
<dbReference type="Proteomes" id="UP000269721">
    <property type="component" value="Unassembled WGS sequence"/>
</dbReference>
<feature type="non-terminal residue" evidence="3">
    <location>
        <position position="846"/>
    </location>
</feature>
<name>A0A4P9W5M4_9FUNG</name>
<dbReference type="SUPFAM" id="SSF53822">
    <property type="entry name" value="Periplasmic binding protein-like I"/>
    <property type="match status" value="2"/>
</dbReference>
<gene>
    <name evidence="3" type="ORF">BDK51DRAFT_26435</name>
</gene>